<keyword evidence="1" id="KW-0812">Transmembrane</keyword>
<dbReference type="InterPro" id="IPR011990">
    <property type="entry name" value="TPR-like_helical_dom_sf"/>
</dbReference>
<keyword evidence="1" id="KW-1133">Transmembrane helix</keyword>
<dbReference type="Proteomes" id="UP001345219">
    <property type="component" value="Chromosome 23"/>
</dbReference>
<dbReference type="EMBL" id="JAXIOK010000009">
    <property type="protein sequence ID" value="KAK4761743.1"/>
    <property type="molecule type" value="Genomic_DNA"/>
</dbReference>
<reference evidence="2 3" key="1">
    <citation type="journal article" date="2023" name="Hortic Res">
        <title>Pangenome of water caltrop reveals structural variations and asymmetric subgenome divergence after allopolyploidization.</title>
        <authorList>
            <person name="Zhang X."/>
            <person name="Chen Y."/>
            <person name="Wang L."/>
            <person name="Yuan Y."/>
            <person name="Fang M."/>
            <person name="Shi L."/>
            <person name="Lu R."/>
            <person name="Comes H.P."/>
            <person name="Ma Y."/>
            <person name="Chen Y."/>
            <person name="Huang G."/>
            <person name="Zhou Y."/>
            <person name="Zheng Z."/>
            <person name="Qiu Y."/>
        </authorList>
    </citation>
    <scope>NUCLEOTIDE SEQUENCE [LARGE SCALE GENOMIC DNA]</scope>
    <source>
        <tissue evidence="2">Roots</tissue>
    </source>
</reference>
<accession>A0AAN7K4T0</accession>
<keyword evidence="1" id="KW-0472">Membrane</keyword>
<keyword evidence="3" id="KW-1185">Reference proteome</keyword>
<name>A0AAN7K4T0_9MYRT</name>
<feature type="transmembrane region" description="Helical" evidence="1">
    <location>
        <begin position="12"/>
        <end position="29"/>
    </location>
</feature>
<sequence>MEIRLFPDELIHVYYLVYYLVMVKLLGYTDDAVRSLTKVVHILRVTHGHGTTTPFIKELILNLEEARAETSYKLAQSDA</sequence>
<evidence type="ECO:0000313" key="2">
    <source>
        <dbReference type="EMBL" id="KAK4761743.1"/>
    </source>
</evidence>
<protein>
    <submittedName>
        <fullName evidence="2">Uncharacterized protein</fullName>
    </submittedName>
</protein>
<gene>
    <name evidence="2" type="ORF">SAY87_029627</name>
</gene>
<dbReference type="Gene3D" id="1.25.40.10">
    <property type="entry name" value="Tetratricopeptide repeat domain"/>
    <property type="match status" value="1"/>
</dbReference>
<proteinExistence type="predicted"/>
<dbReference type="AlphaFoldDB" id="A0AAN7K4T0"/>
<comment type="caution">
    <text evidence="2">The sequence shown here is derived from an EMBL/GenBank/DDBJ whole genome shotgun (WGS) entry which is preliminary data.</text>
</comment>
<evidence type="ECO:0000256" key="1">
    <source>
        <dbReference type="SAM" id="Phobius"/>
    </source>
</evidence>
<evidence type="ECO:0000313" key="3">
    <source>
        <dbReference type="Proteomes" id="UP001345219"/>
    </source>
</evidence>
<organism evidence="2 3">
    <name type="scientific">Trapa incisa</name>
    <dbReference type="NCBI Taxonomy" id="236973"/>
    <lineage>
        <taxon>Eukaryota</taxon>
        <taxon>Viridiplantae</taxon>
        <taxon>Streptophyta</taxon>
        <taxon>Embryophyta</taxon>
        <taxon>Tracheophyta</taxon>
        <taxon>Spermatophyta</taxon>
        <taxon>Magnoliopsida</taxon>
        <taxon>eudicotyledons</taxon>
        <taxon>Gunneridae</taxon>
        <taxon>Pentapetalae</taxon>
        <taxon>rosids</taxon>
        <taxon>malvids</taxon>
        <taxon>Myrtales</taxon>
        <taxon>Lythraceae</taxon>
        <taxon>Trapa</taxon>
    </lineage>
</organism>